<dbReference type="PANTHER" id="PTHR30199">
    <property type="entry name" value="MFS FAMILY TRANSPORTER, PREDICTED SUBSTRATE BENZOATE"/>
    <property type="match status" value="1"/>
</dbReference>
<feature type="transmembrane region" description="Helical" evidence="1">
    <location>
        <begin position="91"/>
        <end position="111"/>
    </location>
</feature>
<feature type="transmembrane region" description="Helical" evidence="1">
    <location>
        <begin position="6"/>
        <end position="31"/>
    </location>
</feature>
<dbReference type="Pfam" id="PF03594">
    <property type="entry name" value="BenE"/>
    <property type="match status" value="1"/>
</dbReference>
<feature type="transmembrane region" description="Helical" evidence="1">
    <location>
        <begin position="317"/>
        <end position="335"/>
    </location>
</feature>
<feature type="transmembrane region" description="Helical" evidence="1">
    <location>
        <begin position="68"/>
        <end position="84"/>
    </location>
</feature>
<feature type="transmembrane region" description="Helical" evidence="1">
    <location>
        <begin position="286"/>
        <end position="311"/>
    </location>
</feature>
<feature type="transmembrane region" description="Helical" evidence="1">
    <location>
        <begin position="43"/>
        <end position="62"/>
    </location>
</feature>
<dbReference type="EMBL" id="NVUS01000029">
    <property type="protein sequence ID" value="PCI97507.1"/>
    <property type="molecule type" value="Genomic_DNA"/>
</dbReference>
<dbReference type="GO" id="GO:0042925">
    <property type="term" value="F:benzoate transmembrane transporter activity"/>
    <property type="evidence" value="ECO:0007669"/>
    <property type="project" value="InterPro"/>
</dbReference>
<comment type="caution">
    <text evidence="2">The sequence shown here is derived from an EMBL/GenBank/DDBJ whole genome shotgun (WGS) entry which is preliminary data.</text>
</comment>
<protein>
    <recommendedName>
        <fullName evidence="3">Benzoate transporter</fullName>
    </recommendedName>
</protein>
<dbReference type="NCBIfam" id="TIGR00843">
    <property type="entry name" value="benE"/>
    <property type="match status" value="1"/>
</dbReference>
<keyword evidence="1" id="KW-1133">Transmembrane helix</keyword>
<name>A0A2A4YT61_9PROT</name>
<organism evidence="2">
    <name type="scientific">OCS116 cluster bacterium</name>
    <dbReference type="NCBI Taxonomy" id="2030921"/>
    <lineage>
        <taxon>Bacteria</taxon>
        <taxon>Pseudomonadati</taxon>
        <taxon>Pseudomonadota</taxon>
        <taxon>Alphaproteobacteria</taxon>
        <taxon>OCS116 cluster</taxon>
    </lineage>
</organism>
<evidence type="ECO:0000313" key="2">
    <source>
        <dbReference type="EMBL" id="PCI97507.1"/>
    </source>
</evidence>
<keyword evidence="1" id="KW-0812">Transmembrane</keyword>
<accession>A0A2A4YT61</accession>
<feature type="transmembrane region" description="Helical" evidence="1">
    <location>
        <begin position="198"/>
        <end position="218"/>
    </location>
</feature>
<evidence type="ECO:0000256" key="1">
    <source>
        <dbReference type="SAM" id="Phobius"/>
    </source>
</evidence>
<dbReference type="AlphaFoldDB" id="A0A2A4YT61"/>
<dbReference type="GO" id="GO:0005886">
    <property type="term" value="C:plasma membrane"/>
    <property type="evidence" value="ECO:0007669"/>
    <property type="project" value="TreeGrafter"/>
</dbReference>
<feature type="transmembrane region" description="Helical" evidence="1">
    <location>
        <begin position="347"/>
        <end position="380"/>
    </location>
</feature>
<keyword evidence="1" id="KW-0472">Membrane</keyword>
<reference evidence="2" key="2">
    <citation type="journal article" date="2018" name="ISME J.">
        <title>A dynamic microbial community with high functional redundancy inhabits the cold, oxic subseafloor aquifer.</title>
        <authorList>
            <person name="Tully B.J."/>
            <person name="Wheat C.G."/>
            <person name="Glazer B.T."/>
            <person name="Huber J.A."/>
        </authorList>
    </citation>
    <scope>NUCLEOTIDE SEQUENCE</scope>
    <source>
        <strain evidence="2">NORP83</strain>
    </source>
</reference>
<sequence length="387" mass="40063">MFGFKLSHLTAGFISVLVGYSAGAAIVFQAADAAGASQAEINSWMLALGLGMGITGLVLSIYYKIPILTAWSTPGAALLAVSLVDVPMSQAIGAFLLCGLLLTITGLTGWFEKIAKFVPIPLASAMLAGVLFQFGVGVFQSLEQEVALVSAMGITYLLGKIFIGRYAVPVVLLVGIVASGLLGLYQPVDIELAIAKPVFIMPEFNISTLLSVGVPLYIVTMTSQNMPGVATLRAGGYEPPISASVTVTGIMTLLLAPFGGYTFNLAAITAAICLGDDADENKQTRYKAAVVAGILYMLVGLMGATVVSLFFIAPKALVLAIAGMALLGTIGNALVGALSDVKQREPALITFLVTVSGLSFFGIGAAFWGLLIGVFANLLVSKLPVKN</sequence>
<dbReference type="InterPro" id="IPR004711">
    <property type="entry name" value="Benzoate_Transporter"/>
</dbReference>
<dbReference type="PANTHER" id="PTHR30199:SF0">
    <property type="entry name" value="INNER MEMBRANE PROTEIN YDCO"/>
    <property type="match status" value="1"/>
</dbReference>
<reference key="1">
    <citation type="submission" date="2017-08" db="EMBL/GenBank/DDBJ databases">
        <title>A dynamic microbial community with high functional redundancy inhabits the cold, oxic subseafloor aquifer.</title>
        <authorList>
            <person name="Tully B.J."/>
            <person name="Wheat C.G."/>
            <person name="Glazer B.T."/>
            <person name="Huber J.A."/>
        </authorList>
    </citation>
    <scope>NUCLEOTIDE SEQUENCE [LARGE SCALE GENOMIC DNA]</scope>
</reference>
<feature type="transmembrane region" description="Helical" evidence="1">
    <location>
        <begin position="117"/>
        <end position="139"/>
    </location>
</feature>
<feature type="transmembrane region" description="Helical" evidence="1">
    <location>
        <begin position="250"/>
        <end position="274"/>
    </location>
</feature>
<evidence type="ECO:0008006" key="3">
    <source>
        <dbReference type="Google" id="ProtNLM"/>
    </source>
</evidence>
<feature type="transmembrane region" description="Helical" evidence="1">
    <location>
        <begin position="169"/>
        <end position="186"/>
    </location>
</feature>
<gene>
    <name evidence="2" type="ORF">COB13_15695</name>
</gene>
<proteinExistence type="predicted"/>